<evidence type="ECO:0000256" key="1">
    <source>
        <dbReference type="ARBA" id="ARBA00004660"/>
    </source>
</evidence>
<evidence type="ECO:0000313" key="11">
    <source>
        <dbReference type="Proteomes" id="UP000198878"/>
    </source>
</evidence>
<dbReference type="GO" id="GO:0020037">
    <property type="term" value="F:heme binding"/>
    <property type="evidence" value="ECO:0007669"/>
    <property type="project" value="InterPro"/>
</dbReference>
<evidence type="ECO:0000256" key="2">
    <source>
        <dbReference type="ARBA" id="ARBA00010617"/>
    </source>
</evidence>
<accession>A0A1H5QK47</accession>
<dbReference type="InterPro" id="IPR002397">
    <property type="entry name" value="Cyt_P450_B"/>
</dbReference>
<keyword evidence="6 9" id="KW-0408">Iron</keyword>
<keyword evidence="11" id="KW-1185">Reference proteome</keyword>
<dbReference type="PROSITE" id="PS00086">
    <property type="entry name" value="CYTOCHROME_P450"/>
    <property type="match status" value="1"/>
</dbReference>
<evidence type="ECO:0000256" key="9">
    <source>
        <dbReference type="RuleBase" id="RU000461"/>
    </source>
</evidence>
<dbReference type="InterPro" id="IPR001128">
    <property type="entry name" value="Cyt_P450"/>
</dbReference>
<dbReference type="FunFam" id="1.10.630.10:FF:000018">
    <property type="entry name" value="Cytochrome P450 monooxygenase"/>
    <property type="match status" value="1"/>
</dbReference>
<dbReference type="GO" id="GO:0005506">
    <property type="term" value="F:iron ion binding"/>
    <property type="evidence" value="ECO:0007669"/>
    <property type="project" value="InterPro"/>
</dbReference>
<evidence type="ECO:0000256" key="8">
    <source>
        <dbReference type="ARBA" id="ARBA00055433"/>
    </source>
</evidence>
<dbReference type="InterPro" id="IPR017972">
    <property type="entry name" value="Cyt_P450_CS"/>
</dbReference>
<comment type="function">
    <text evidence="8">Involved in the coupling of aromatic side chains of the heptapeptide of vancomycin.</text>
</comment>
<dbReference type="GO" id="GO:0016705">
    <property type="term" value="F:oxidoreductase activity, acting on paired donors, with incorporation or reduction of molecular oxygen"/>
    <property type="evidence" value="ECO:0007669"/>
    <property type="project" value="InterPro"/>
</dbReference>
<dbReference type="Proteomes" id="UP000198878">
    <property type="component" value="Unassembled WGS sequence"/>
</dbReference>
<protein>
    <submittedName>
        <fullName evidence="10">Cytochrome P450</fullName>
    </submittedName>
</protein>
<dbReference type="PANTHER" id="PTHR46696:SF1">
    <property type="entry name" value="CYTOCHROME P450 YJIB-RELATED"/>
    <property type="match status" value="1"/>
</dbReference>
<dbReference type="EMBL" id="FNUJ01000003">
    <property type="protein sequence ID" value="SEF26533.1"/>
    <property type="molecule type" value="Genomic_DNA"/>
</dbReference>
<dbReference type="RefSeq" id="WP_086672719.1">
    <property type="nucleotide sequence ID" value="NZ_FNUJ01000003.1"/>
</dbReference>
<evidence type="ECO:0000256" key="3">
    <source>
        <dbReference type="ARBA" id="ARBA00022617"/>
    </source>
</evidence>
<proteinExistence type="inferred from homology"/>
<dbReference type="Gene3D" id="1.10.630.10">
    <property type="entry name" value="Cytochrome P450"/>
    <property type="match status" value="1"/>
</dbReference>
<dbReference type="STRING" id="218821.SAMN05421837_103379"/>
<organism evidence="10 11">
    <name type="scientific">Amycolatopsis pretoriensis</name>
    <dbReference type="NCBI Taxonomy" id="218821"/>
    <lineage>
        <taxon>Bacteria</taxon>
        <taxon>Bacillati</taxon>
        <taxon>Actinomycetota</taxon>
        <taxon>Actinomycetes</taxon>
        <taxon>Pseudonocardiales</taxon>
        <taxon>Pseudonocardiaceae</taxon>
        <taxon>Amycolatopsis</taxon>
    </lineage>
</organism>
<evidence type="ECO:0000313" key="10">
    <source>
        <dbReference type="EMBL" id="SEF26533.1"/>
    </source>
</evidence>
<dbReference type="PRINTS" id="PR00385">
    <property type="entry name" value="P450"/>
</dbReference>
<gene>
    <name evidence="10" type="ORF">SAMN05421837_103379</name>
</gene>
<keyword evidence="4 9" id="KW-0479">Metal-binding</keyword>
<name>A0A1H5QK47_9PSEU</name>
<keyword evidence="5 9" id="KW-0560">Oxidoreductase</keyword>
<reference evidence="11" key="1">
    <citation type="submission" date="2016-10" db="EMBL/GenBank/DDBJ databases">
        <authorList>
            <person name="Varghese N."/>
            <person name="Submissions S."/>
        </authorList>
    </citation>
    <scope>NUCLEOTIDE SEQUENCE [LARGE SCALE GENOMIC DNA]</scope>
    <source>
        <strain evidence="11">DSM 44654</strain>
    </source>
</reference>
<dbReference type="PANTHER" id="PTHR46696">
    <property type="entry name" value="P450, PUTATIVE (EUROFUNG)-RELATED"/>
    <property type="match status" value="1"/>
</dbReference>
<dbReference type="OrthoDB" id="3664945at2"/>
<dbReference type="PRINTS" id="PR00359">
    <property type="entry name" value="BP450"/>
</dbReference>
<evidence type="ECO:0000256" key="7">
    <source>
        <dbReference type="ARBA" id="ARBA00023033"/>
    </source>
</evidence>
<comment type="pathway">
    <text evidence="1">Antibiotic biosynthesis; vancomycin biosynthesis.</text>
</comment>
<evidence type="ECO:0000256" key="5">
    <source>
        <dbReference type="ARBA" id="ARBA00023002"/>
    </source>
</evidence>
<dbReference type="Pfam" id="PF00067">
    <property type="entry name" value="p450"/>
    <property type="match status" value="1"/>
</dbReference>
<sequence length="401" mass="44495">MTTEPPQFPFHRECPFTEPHIYTESRAEQPVRGIRMVDGRPAWLLTRYEDVRAVLNDRRFSSDKSAPDYPVFVVGQKEGLDKSERFMVNMDGEEHAAARRAVISEFSTRRIAALTPHIQQSVDTAVDNLLASPRPADLIRSVAMPVPSMLTARLVGIDHTDYDRFQNLTSRSVRHDISAEERVRFAEELREYMDSLVAAKVEHPGDDLLSRQIAQQRRERGEVDVAGLSSLAVLLMIAGQETTTDTIALGVLALLSEPDQLAELAADPGKVPLAVEEILRYFSVLDFGPPRLATADVEVGGVLVRAGEGVVANVYAANRDSSVFTDPGALNVNRANARSHLAFGYGPHQCLGANLVRHELRIVFETLIRRVPGLRLAVDFGELKFKNKGLIYGVHELPVTW</sequence>
<dbReference type="InterPro" id="IPR036396">
    <property type="entry name" value="Cyt_P450_sf"/>
</dbReference>
<dbReference type="CDD" id="cd11030">
    <property type="entry name" value="CYP105-like"/>
    <property type="match status" value="1"/>
</dbReference>
<dbReference type="AlphaFoldDB" id="A0A1H5QK47"/>
<evidence type="ECO:0000256" key="4">
    <source>
        <dbReference type="ARBA" id="ARBA00022723"/>
    </source>
</evidence>
<dbReference type="SUPFAM" id="SSF48264">
    <property type="entry name" value="Cytochrome P450"/>
    <property type="match status" value="1"/>
</dbReference>
<keyword evidence="3 9" id="KW-0349">Heme</keyword>
<keyword evidence="7 9" id="KW-0503">Monooxygenase</keyword>
<comment type="similarity">
    <text evidence="2 9">Belongs to the cytochrome P450 family.</text>
</comment>
<dbReference type="GO" id="GO:0004497">
    <property type="term" value="F:monooxygenase activity"/>
    <property type="evidence" value="ECO:0007669"/>
    <property type="project" value="UniProtKB-KW"/>
</dbReference>
<evidence type="ECO:0000256" key="6">
    <source>
        <dbReference type="ARBA" id="ARBA00023004"/>
    </source>
</evidence>